<evidence type="ECO:0000256" key="1">
    <source>
        <dbReference type="SAM" id="MobiDB-lite"/>
    </source>
</evidence>
<evidence type="ECO:0000313" key="3">
    <source>
        <dbReference type="Proteomes" id="UP000179807"/>
    </source>
</evidence>
<reference evidence="2" key="1">
    <citation type="submission" date="2016-10" db="EMBL/GenBank/DDBJ databases">
        <authorList>
            <person name="Benchimol M."/>
            <person name="Almeida L.G."/>
            <person name="Vasconcelos A.T."/>
            <person name="Perreira-Neves A."/>
            <person name="Rosa I.A."/>
            <person name="Tasca T."/>
            <person name="Bogo M.R."/>
            <person name="de Souza W."/>
        </authorList>
    </citation>
    <scope>NUCLEOTIDE SEQUENCE [LARGE SCALE GENOMIC DNA]</scope>
    <source>
        <strain evidence="2">K</strain>
    </source>
</reference>
<dbReference type="VEuPathDB" id="TrichDB:TRFO_09893"/>
<comment type="caution">
    <text evidence="2">The sequence shown here is derived from an EMBL/GenBank/DDBJ whole genome shotgun (WGS) entry which is preliminary data.</text>
</comment>
<name>A0A1J4JDZ9_9EUKA</name>
<dbReference type="Proteomes" id="UP000179807">
    <property type="component" value="Unassembled WGS sequence"/>
</dbReference>
<evidence type="ECO:0008006" key="4">
    <source>
        <dbReference type="Google" id="ProtNLM"/>
    </source>
</evidence>
<dbReference type="EMBL" id="MLAK01001171">
    <property type="protein sequence ID" value="OHS96511.1"/>
    <property type="molecule type" value="Genomic_DNA"/>
</dbReference>
<evidence type="ECO:0000313" key="2">
    <source>
        <dbReference type="EMBL" id="OHS96511.1"/>
    </source>
</evidence>
<proteinExistence type="predicted"/>
<feature type="region of interest" description="Disordered" evidence="1">
    <location>
        <begin position="225"/>
        <end position="328"/>
    </location>
</feature>
<gene>
    <name evidence="2" type="ORF">TRFO_09893</name>
</gene>
<dbReference type="GeneID" id="94829831"/>
<feature type="compositionally biased region" description="Polar residues" evidence="1">
    <location>
        <begin position="225"/>
        <end position="234"/>
    </location>
</feature>
<organism evidence="2 3">
    <name type="scientific">Tritrichomonas foetus</name>
    <dbReference type="NCBI Taxonomy" id="1144522"/>
    <lineage>
        <taxon>Eukaryota</taxon>
        <taxon>Metamonada</taxon>
        <taxon>Parabasalia</taxon>
        <taxon>Tritrichomonadida</taxon>
        <taxon>Tritrichomonadidae</taxon>
        <taxon>Tritrichomonas</taxon>
    </lineage>
</organism>
<dbReference type="RefSeq" id="XP_068349648.1">
    <property type="nucleotide sequence ID" value="XM_068495127.1"/>
</dbReference>
<keyword evidence="3" id="KW-1185">Reference proteome</keyword>
<accession>A0A1J4JDZ9</accession>
<feature type="compositionally biased region" description="Acidic residues" evidence="1">
    <location>
        <begin position="312"/>
        <end position="323"/>
    </location>
</feature>
<protein>
    <recommendedName>
        <fullName evidence="4">BAR domain-containing protein</fullName>
    </recommendedName>
</protein>
<dbReference type="AlphaFoldDB" id="A0A1J4JDZ9"/>
<sequence>MFSTLRQPKELKEIYQFVNHAKYFIDQLKERSKATAAFANDLMALIQQEAPNFALHFGILKQLYLDLSASYLVAYFDQIRVFEDMNDIVARVSVIKRLEQEGTKAFNSYQIANKKYQEIKSKYKSAQSQENQILFDKARIERAKAAEELLNKHNEIKEYQPRFDKFVQNRTSSAWARFALSMEKLSKEEASIMEEISSFCKAIRDNLDNPEILLSKVRQYNESLTANQGPNTFTKSDDKGEVDQISTQKVDQNEKIVANVDKSEPNKRKKSHTKQTSKNTEQHKPKTNFQIEIEVDESMLSPPVSGSYSSDNENDDYDPDDVPNIDINNIDDSFLKDIVSK</sequence>